<evidence type="ECO:0000313" key="7">
    <source>
        <dbReference type="EMBL" id="KRM98516.1"/>
    </source>
</evidence>
<comment type="caution">
    <text evidence="7">The sequence shown here is derived from an EMBL/GenBank/DDBJ whole genome shotgun (WGS) entry which is preliminary data.</text>
</comment>
<comment type="subunit">
    <text evidence="2 5">Part of the 50S ribosomal subunit.</text>
</comment>
<evidence type="ECO:0000256" key="5">
    <source>
        <dbReference type="HAMAP-Rule" id="MF_01371"/>
    </source>
</evidence>
<accession>A0A0R2D9C3</accession>
<dbReference type="GO" id="GO:0015934">
    <property type="term" value="C:large ribosomal subunit"/>
    <property type="evidence" value="ECO:0007669"/>
    <property type="project" value="InterPro"/>
</dbReference>
<protein>
    <recommendedName>
        <fullName evidence="5">Large ribosomal subunit protein uL30</fullName>
    </recommendedName>
</protein>
<dbReference type="PIRSF" id="PIRSF002211">
    <property type="entry name" value="Ribosomal_L30_bac-type"/>
    <property type="match status" value="1"/>
</dbReference>
<dbReference type="AlphaFoldDB" id="A0A0R2D9C3"/>
<dbReference type="PATRIC" id="fig|1423796.3.peg.1265"/>
<dbReference type="InterPro" id="IPR016082">
    <property type="entry name" value="Ribosomal_uL30_ferredoxin-like"/>
</dbReference>
<sequence length="60" mass="6733">MSQLKITLKRSALHRNPNHRAIIKSMGLTKVNSTVTLPDNDATRGNLFKIGYLVNVEEVK</sequence>
<dbReference type="RefSeq" id="WP_057873808.1">
    <property type="nucleotide sequence ID" value="NZ_AYYI01000032.1"/>
</dbReference>
<dbReference type="GO" id="GO:0003735">
    <property type="term" value="F:structural constituent of ribosome"/>
    <property type="evidence" value="ECO:0007669"/>
    <property type="project" value="InterPro"/>
</dbReference>
<dbReference type="STRING" id="1423796.FC24_GL001239"/>
<keyword evidence="3 5" id="KW-0689">Ribosomal protein</keyword>
<keyword evidence="4 5" id="KW-0687">Ribonucleoprotein</keyword>
<evidence type="ECO:0000256" key="4">
    <source>
        <dbReference type="ARBA" id="ARBA00023274"/>
    </source>
</evidence>
<organism evidence="7 8">
    <name type="scientific">Loigolactobacillus rennini DSM 20253</name>
    <dbReference type="NCBI Taxonomy" id="1423796"/>
    <lineage>
        <taxon>Bacteria</taxon>
        <taxon>Bacillati</taxon>
        <taxon>Bacillota</taxon>
        <taxon>Bacilli</taxon>
        <taxon>Lactobacillales</taxon>
        <taxon>Lactobacillaceae</taxon>
        <taxon>Loigolactobacillus</taxon>
    </lineage>
</organism>
<evidence type="ECO:0000256" key="1">
    <source>
        <dbReference type="ARBA" id="ARBA00007594"/>
    </source>
</evidence>
<evidence type="ECO:0000313" key="8">
    <source>
        <dbReference type="Proteomes" id="UP000051638"/>
    </source>
</evidence>
<dbReference type="HAMAP" id="MF_01371_B">
    <property type="entry name" value="Ribosomal_uL30_B"/>
    <property type="match status" value="1"/>
</dbReference>
<dbReference type="Gene3D" id="3.30.1390.20">
    <property type="entry name" value="Ribosomal protein L30, ferredoxin-like fold domain"/>
    <property type="match status" value="1"/>
</dbReference>
<reference evidence="7 8" key="1">
    <citation type="journal article" date="2015" name="Genome Announc.">
        <title>Expanding the biotechnology potential of lactobacilli through comparative genomics of 213 strains and associated genera.</title>
        <authorList>
            <person name="Sun Z."/>
            <person name="Harris H.M."/>
            <person name="McCann A."/>
            <person name="Guo C."/>
            <person name="Argimon S."/>
            <person name="Zhang W."/>
            <person name="Yang X."/>
            <person name="Jeffery I.B."/>
            <person name="Cooney J.C."/>
            <person name="Kagawa T.F."/>
            <person name="Liu W."/>
            <person name="Song Y."/>
            <person name="Salvetti E."/>
            <person name="Wrobel A."/>
            <person name="Rasinkangas P."/>
            <person name="Parkhill J."/>
            <person name="Rea M.C."/>
            <person name="O'Sullivan O."/>
            <person name="Ritari J."/>
            <person name="Douillard F.P."/>
            <person name="Paul Ross R."/>
            <person name="Yang R."/>
            <person name="Briner A.E."/>
            <person name="Felis G.E."/>
            <person name="de Vos W.M."/>
            <person name="Barrangou R."/>
            <person name="Klaenhammer T.R."/>
            <person name="Caufield P.W."/>
            <person name="Cui Y."/>
            <person name="Zhang H."/>
            <person name="O'Toole P.W."/>
        </authorList>
    </citation>
    <scope>NUCLEOTIDE SEQUENCE [LARGE SCALE GENOMIC DNA]</scope>
    <source>
        <strain evidence="7 8">DSM 20253</strain>
    </source>
</reference>
<dbReference type="InterPro" id="IPR036919">
    <property type="entry name" value="Ribo_uL30_ferredoxin-like_sf"/>
</dbReference>
<dbReference type="NCBIfam" id="TIGR01308">
    <property type="entry name" value="rpmD_bact"/>
    <property type="match status" value="1"/>
</dbReference>
<dbReference type="SUPFAM" id="SSF55129">
    <property type="entry name" value="Ribosomal protein L30p/L7e"/>
    <property type="match status" value="1"/>
</dbReference>
<dbReference type="Pfam" id="PF00327">
    <property type="entry name" value="Ribosomal_L30"/>
    <property type="match status" value="1"/>
</dbReference>
<dbReference type="Proteomes" id="UP000051638">
    <property type="component" value="Unassembled WGS sequence"/>
</dbReference>
<comment type="similarity">
    <text evidence="1 5">Belongs to the universal ribosomal protein uL30 family.</text>
</comment>
<evidence type="ECO:0000256" key="3">
    <source>
        <dbReference type="ARBA" id="ARBA00022980"/>
    </source>
</evidence>
<proteinExistence type="inferred from homology"/>
<dbReference type="EMBL" id="AYYI01000032">
    <property type="protein sequence ID" value="KRM98516.1"/>
    <property type="molecule type" value="Genomic_DNA"/>
</dbReference>
<dbReference type="CDD" id="cd00355">
    <property type="entry name" value="Ribosomal_L30_like"/>
    <property type="match status" value="1"/>
</dbReference>
<dbReference type="OrthoDB" id="9812790at2"/>
<name>A0A0R2D9C3_9LACO</name>
<evidence type="ECO:0000259" key="6">
    <source>
        <dbReference type="Pfam" id="PF00327"/>
    </source>
</evidence>
<dbReference type="InterPro" id="IPR005996">
    <property type="entry name" value="Ribosomal_uL30_bac-type"/>
</dbReference>
<dbReference type="GO" id="GO:0006412">
    <property type="term" value="P:translation"/>
    <property type="evidence" value="ECO:0007669"/>
    <property type="project" value="UniProtKB-UniRule"/>
</dbReference>
<evidence type="ECO:0000256" key="2">
    <source>
        <dbReference type="ARBA" id="ARBA00011838"/>
    </source>
</evidence>
<keyword evidence="8" id="KW-1185">Reference proteome</keyword>
<feature type="domain" description="Large ribosomal subunit protein uL30-like ferredoxin-like fold" evidence="6">
    <location>
        <begin position="4"/>
        <end position="54"/>
    </location>
</feature>
<gene>
    <name evidence="5" type="primary">rpmD</name>
    <name evidence="7" type="ORF">FC24_GL001239</name>
</gene>